<evidence type="ECO:0000313" key="4">
    <source>
        <dbReference type="Proteomes" id="UP000799118"/>
    </source>
</evidence>
<proteinExistence type="predicted"/>
<dbReference type="PANTHER" id="PTHR35895:SF1">
    <property type="entry name" value="LIPID-BINDING SERUM GLYCOPROTEIN C-TERMINAL DOMAIN-CONTAINING PROTEIN"/>
    <property type="match status" value="1"/>
</dbReference>
<dbReference type="PANTHER" id="PTHR35895">
    <property type="entry name" value="CHROMOSOME 16, WHOLE GENOME SHOTGUN SEQUENCE"/>
    <property type="match status" value="1"/>
</dbReference>
<dbReference type="Proteomes" id="UP000799118">
    <property type="component" value="Unassembled WGS sequence"/>
</dbReference>
<evidence type="ECO:0000313" key="3">
    <source>
        <dbReference type="EMBL" id="KAE9401586.1"/>
    </source>
</evidence>
<dbReference type="SUPFAM" id="SSF117070">
    <property type="entry name" value="LEA14-like"/>
    <property type="match status" value="1"/>
</dbReference>
<dbReference type="InterPro" id="IPR046368">
    <property type="entry name" value="Tag1"/>
</dbReference>
<accession>A0A6A4HTU3</accession>
<evidence type="ECO:0000256" key="1">
    <source>
        <dbReference type="SAM" id="MobiDB-lite"/>
    </source>
</evidence>
<dbReference type="EMBL" id="ML769444">
    <property type="protein sequence ID" value="KAE9401586.1"/>
    <property type="molecule type" value="Genomic_DNA"/>
</dbReference>
<keyword evidence="2" id="KW-0472">Membrane</keyword>
<keyword evidence="2" id="KW-0812">Transmembrane</keyword>
<reference evidence="3" key="1">
    <citation type="journal article" date="2019" name="Environ. Microbiol.">
        <title>Fungal ecological strategies reflected in gene transcription - a case study of two litter decomposers.</title>
        <authorList>
            <person name="Barbi F."/>
            <person name="Kohler A."/>
            <person name="Barry K."/>
            <person name="Baskaran P."/>
            <person name="Daum C."/>
            <person name="Fauchery L."/>
            <person name="Ihrmark K."/>
            <person name="Kuo A."/>
            <person name="LaButti K."/>
            <person name="Lipzen A."/>
            <person name="Morin E."/>
            <person name="Grigoriev I.V."/>
            <person name="Henrissat B."/>
            <person name="Lindahl B."/>
            <person name="Martin F."/>
        </authorList>
    </citation>
    <scope>NUCLEOTIDE SEQUENCE</scope>
    <source>
        <strain evidence="3">JB14</strain>
    </source>
</reference>
<feature type="transmembrane region" description="Helical" evidence="2">
    <location>
        <begin position="92"/>
        <end position="114"/>
    </location>
</feature>
<sequence length="2492" mass="256459">MEQIGPARTSSGIYHQDLGAASAQSIGSQAGLTTHARPPAGSRFSENEISNTTAAGAGVPVGLPAAGTGAQDAASAAPAAAQAKGSFLISQAIIIPLGIVLLFVLLFPVVTAIVQDVLNKSVLGVNVATISSPANDSFSLALEGSVSHTGIIPAKIQFTEPVDVSWVQQNGTEVPIGQMNLGEISASHKRATINQTTTFQITNQSAFGQFAGDMITSSSFQWRLQSSNLRVQAAKFPVSKGIKFNKYITLQGFNSFNGNVTLLNLLLPSDNPNGGIDFQATTGLNNPSPFSLDLGTVVFDLSYQNVLLGTGTGTNTVITGATTNNITLSGTLIPQSGENNLTVVSQLFTNYINGDDSDVIATGRSTLQSDGTAISWLSQGLESLQLHVPFKSLSGAIAPIKSIDIGNMALQFFEETPWAPSAQSQTVQASLELPFGFGIAISEIQNSFNITNGDLVVAGLSTPEGASESSISVINSTFTSGTINITIENTNLSVADADQPNFSQFNTNLTDLKDSTFQLVGHSRAIANLSIGQITLDPINFNVPSSLNGLQGLNGLTTIHAVDVTGGTTEGIQLAINVSIVNPSNLNLSTGDLTMQLTRDGALLGTALLPNLDLIMGNNSIQAQSTFASNSNPQAQNTLDQFVGQQDVQLSISGYNGSTSIASLAQAFKTLEIGVTLPGLTASLLNTASLEVLSTTGITNNISDVTVSLSNPWTADLDITGIESTVSAFGITLGTISSSTNFSSPGKQNATSPTLPLDMNFDPASLFTVTRALAVEAGLDVSPLDGIVALGGYTYLMTTGPAVSTGAQNDASLYTNFSLPSFVQTAFKQLKSDVNLTAQVSEYNAVLNYMQSGLPTETDSSLDMILPILAKPIVQSIVGGSGLGIDAVLISNPQQTSFDTALNGSISNAGPFDAIIAFPTGLTVAWSGNTLGTISMDNVSIVGDQGGQINVNSNFQVSSVDTLTDFTKTLLTNESFEWVITGENLTVSALGIDVTGISLTAKPVTLKGFNGLKGGVVIQNFNLPSNDPAGGITLTINATAENVSLSDLTVSQATKLIAPVATSGTVSLIPGATTSLALFGRLLPQNTSEGLAVVSQIFNNFVHGLDSDLVVQGASAGPSDVTWLNNAITVLDVETSLPNQGVLNIIESITLDELELFSNLTTAAFTIPFAFPIDIVELQQTIDVSSGGQNFAQLAIPQGPSTTDVDTRIISLTFSDVPFQVIDGAESTFDDFLAATTVGSNVTMGLSGTVDASASTAVGTLSLTNISFSVDTTIAGLQGLDTEPVTVMDLDVNQGFTDFLLIKVNSPLTNPSNLTIGAGDVSFSLEFEIARYHNVRHRLVISVILINANSSRSIDVEFSPQGGAVAAGQTLLENYIQGINSSTSIAGSTSSTPIESLQEAMSEIKLSPVIIPALEQNLIVSTSLTFPTDIVSTGVAEATFTLDNPFTASINLLTVVANASYQNSITLGSINADESSNPIQALGHSSVTSPTLPFNFNLNPVSIIELLEAGAQTNGVDLGPLVELFEFILDNPDFKPPVNTSVDTAAPTCVSGTQFDFEDAILDSLKNLRIDLAIQSSLKLDEYATDLAFVQNNVTAITDDTALFLIGAVAGPVAQELVDQSVLSFTEANITDITNEGFSLSLKGSLTDTGPLDALITFTDPVTVTWEGQSIATIALPPICAAANTGVPDYETSATLSITDLDALSIDLRPLPLSYCTTQALPGRYHPLPVQLVALGTIFDNVSLTKNISFNAFNGLPGVTISNFQLPGDNAAGGITIETDANIPSPAQLGIDLGTVTFDAFYDNVLVGPLVGDDLFLAANSDTTVDLSGRIIPQSGSDIDTIGQLFSEYLAGDNITLVAQGVSVQPPGTSENVTWLSSAFTTLALDVILQGQQFDVIQSITLVDLAVTLEDESQAFDPPTSSNFTSATYKNPFGFSLQVIESATNIILSSAGVNIAQLNLPAASTVGGVSTGNIADLPISWSNVPLTALNDDAFDAMLAQVTLSNSASLGLSRIGDVPISGIPFNVTSSLNGIDSFGGQATLSNVTVTGSGGTGGDQYIVSPLTTALDNPSNISLQTTDIALPVYYEGVLIGSAAIDTFNLVPGLNSFPAEFQYEPTNANDTTAQSFITNFLTSTETLPLSIIGDSSSTPIDSLQEALSGLNLTTSLQGMGDSLINSVNVSITLDSLVTNFGIFNPLDTELIVLGIQSTGSLDGTVYAQFTTTFDSGDYVIPPGETVVSPTIENVLLVQGAIASLAIIPDGILDVAAANTIQVGVGGYTLPWLQINQSSVPTTYNLDLTDGISLDSLLSNATSVVSSLVSGNITSATASQSGSASASASASASSAPSNGTVSSASSSSGTATTTQSSASASSSASSGSSSLNAPASTATAQSTATAAASSSASATSTAAAENAPLATAASPESSEVCYGLLSSYKSANVEYDLPQAASSAPTSSAAASFSAPASSAATASSSTSSSSAVASSSAPSTESSSS</sequence>
<feature type="region of interest" description="Disordered" evidence="1">
    <location>
        <begin position="2466"/>
        <end position="2492"/>
    </location>
</feature>
<name>A0A6A4HTU3_9AGAR</name>
<keyword evidence="2" id="KW-1133">Transmembrane helix</keyword>
<keyword evidence="4" id="KW-1185">Reference proteome</keyword>
<protein>
    <submittedName>
        <fullName evidence="3">Uncharacterized protein</fullName>
    </submittedName>
</protein>
<dbReference type="OrthoDB" id="10039566at2759"/>
<gene>
    <name evidence="3" type="ORF">BT96DRAFT_918717</name>
</gene>
<feature type="region of interest" description="Disordered" evidence="1">
    <location>
        <begin position="2337"/>
        <end position="2384"/>
    </location>
</feature>
<dbReference type="GO" id="GO:0000329">
    <property type="term" value="C:fungal-type vacuole membrane"/>
    <property type="evidence" value="ECO:0007669"/>
    <property type="project" value="InterPro"/>
</dbReference>
<evidence type="ECO:0000256" key="2">
    <source>
        <dbReference type="SAM" id="Phobius"/>
    </source>
</evidence>
<dbReference type="InterPro" id="IPR022185">
    <property type="entry name" value="DUF3712"/>
</dbReference>
<organism evidence="3 4">
    <name type="scientific">Gymnopus androsaceus JB14</name>
    <dbReference type="NCBI Taxonomy" id="1447944"/>
    <lineage>
        <taxon>Eukaryota</taxon>
        <taxon>Fungi</taxon>
        <taxon>Dikarya</taxon>
        <taxon>Basidiomycota</taxon>
        <taxon>Agaricomycotina</taxon>
        <taxon>Agaricomycetes</taxon>
        <taxon>Agaricomycetidae</taxon>
        <taxon>Agaricales</taxon>
        <taxon>Marasmiineae</taxon>
        <taxon>Omphalotaceae</taxon>
        <taxon>Gymnopus</taxon>
    </lineage>
</organism>
<dbReference type="Pfam" id="PF12505">
    <property type="entry name" value="DUF3712"/>
    <property type="match status" value="6"/>
</dbReference>